<comment type="catalytic activity">
    <reaction evidence="1">
        <text>Hydrolysis of terminal non-reducing N-acetyl-D-hexosamine residues in N-acetyl-beta-D-hexosaminides.</text>
        <dbReference type="EC" id="3.2.1.52"/>
    </reaction>
</comment>
<evidence type="ECO:0000256" key="1">
    <source>
        <dbReference type="ARBA" id="ARBA00001231"/>
    </source>
</evidence>
<keyword evidence="4" id="KW-0378">Hydrolase</keyword>
<evidence type="ECO:0000313" key="10">
    <source>
        <dbReference type="Proteomes" id="UP000295818"/>
    </source>
</evidence>
<dbReference type="EMBL" id="SLWM01000008">
    <property type="protein sequence ID" value="TCO20893.1"/>
    <property type="molecule type" value="Genomic_DNA"/>
</dbReference>
<dbReference type="SUPFAM" id="SSF51445">
    <property type="entry name" value="(Trans)glycosidases"/>
    <property type="match status" value="1"/>
</dbReference>
<sequence length="607" mass="63680">MSALRRFAVASLTGVSAVAVVASLAPAAAVSAPPPEPRVEAPAITNLQQATQALQGMTLEEKIGQMFVLFAYGPDAARPDARNTALYGVATPAEVVAKYKPGGWIYFNARDNVTNPTQLATYSNQLQTAATSTGQRIPLTIATDQEQGVVVRIGPPATQFGGNMAHGASRSTADARTAAGITGRELKAMGIRQDYAPVADVNVNALNPVIGVRSFSSDPELVSDMTVAQVQGYQKDAGIMATAKHFPGHGDTRDDSHTSLPTINHTLQEWNTIDAPPFKAAIKAGIDSIMTAHIVVPSLDPSGDPATLSKPILTGVLRNQLGFKGLIITDALEMAAVRAKYGDAEVAVRAIEAGADQILLPPAPDVQFNAVVNAVKSGRISERQINESLLRILLMKLKNGVLFQPFVDPAKIPSVVGTPASLAAAQKIVDKSITLVKNNNSTLPLSNTPRKVLVTGWGVATTASLGASLTNRGATTTVAQTGAAPTDAAIADAVAKAQVNDVTVVLTQKAWDTTVTDKLAKQQKLVNDLLATGKTVIVVAVRDPYDIAYFDDAPTYVATYGYQGVSMESLAKVLYGEIAPTGKLPVDIPVAGQPTTPLYQFGHGLTW</sequence>
<dbReference type="Pfam" id="PF01915">
    <property type="entry name" value="Glyco_hydro_3_C"/>
    <property type="match status" value="1"/>
</dbReference>
<dbReference type="InterPro" id="IPR036962">
    <property type="entry name" value="Glyco_hydro_3_N_sf"/>
</dbReference>
<feature type="chain" id="PRO_5047271750" description="beta-N-acetylhexosaminidase" evidence="6">
    <location>
        <begin position="28"/>
        <end position="607"/>
    </location>
</feature>
<dbReference type="EC" id="3.2.1.52" evidence="3"/>
<evidence type="ECO:0000256" key="3">
    <source>
        <dbReference type="ARBA" id="ARBA00012663"/>
    </source>
</evidence>
<evidence type="ECO:0000259" key="7">
    <source>
        <dbReference type="Pfam" id="PF00933"/>
    </source>
</evidence>
<dbReference type="PANTHER" id="PTHR30480">
    <property type="entry name" value="BETA-HEXOSAMINIDASE-RELATED"/>
    <property type="match status" value="1"/>
</dbReference>
<organism evidence="9 10">
    <name type="scientific">Kribbella orskensis</name>
    <dbReference type="NCBI Taxonomy" id="2512216"/>
    <lineage>
        <taxon>Bacteria</taxon>
        <taxon>Bacillati</taxon>
        <taxon>Actinomycetota</taxon>
        <taxon>Actinomycetes</taxon>
        <taxon>Propionibacteriales</taxon>
        <taxon>Kribbellaceae</taxon>
        <taxon>Kribbella</taxon>
    </lineage>
</organism>
<dbReference type="PANTHER" id="PTHR30480:SF13">
    <property type="entry name" value="BETA-HEXOSAMINIDASE"/>
    <property type="match status" value="1"/>
</dbReference>
<dbReference type="RefSeq" id="WP_132190662.1">
    <property type="nucleotide sequence ID" value="NZ_SLWM01000008.1"/>
</dbReference>
<comment type="similarity">
    <text evidence="2">Belongs to the glycosyl hydrolase 3 family.</text>
</comment>
<evidence type="ECO:0000256" key="6">
    <source>
        <dbReference type="SAM" id="SignalP"/>
    </source>
</evidence>
<dbReference type="InterPro" id="IPR017853">
    <property type="entry name" value="GH"/>
</dbReference>
<comment type="caution">
    <text evidence="9">The sequence shown here is derived from an EMBL/GenBank/DDBJ whole genome shotgun (WGS) entry which is preliminary data.</text>
</comment>
<dbReference type="Proteomes" id="UP000295818">
    <property type="component" value="Unassembled WGS sequence"/>
</dbReference>
<dbReference type="InterPro" id="IPR036881">
    <property type="entry name" value="Glyco_hydro_3_C_sf"/>
</dbReference>
<reference evidence="9 10" key="1">
    <citation type="journal article" date="2015" name="Stand. Genomic Sci.">
        <title>Genomic Encyclopedia of Bacterial and Archaeal Type Strains, Phase III: the genomes of soil and plant-associated and newly described type strains.</title>
        <authorList>
            <person name="Whitman W.B."/>
            <person name="Woyke T."/>
            <person name="Klenk H.P."/>
            <person name="Zhou Y."/>
            <person name="Lilburn T.G."/>
            <person name="Beck B.J."/>
            <person name="De Vos P."/>
            <person name="Vandamme P."/>
            <person name="Eisen J.A."/>
            <person name="Garrity G."/>
            <person name="Hugenholtz P."/>
            <person name="Kyrpides N.C."/>
        </authorList>
    </citation>
    <scope>NUCLEOTIDE SEQUENCE [LARGE SCALE GENOMIC DNA]</scope>
    <source>
        <strain evidence="9 10">VKM Ac-2538</strain>
    </source>
</reference>
<feature type="domain" description="Glycoside hydrolase family 3 C-terminal" evidence="8">
    <location>
        <begin position="433"/>
        <end position="606"/>
    </location>
</feature>
<keyword evidence="10" id="KW-1185">Reference proteome</keyword>
<dbReference type="Gene3D" id="3.20.20.300">
    <property type="entry name" value="Glycoside hydrolase, family 3, N-terminal domain"/>
    <property type="match status" value="1"/>
</dbReference>
<proteinExistence type="inferred from homology"/>
<evidence type="ECO:0000313" key="9">
    <source>
        <dbReference type="EMBL" id="TCO20893.1"/>
    </source>
</evidence>
<dbReference type="InterPro" id="IPR002772">
    <property type="entry name" value="Glyco_hydro_3_C"/>
</dbReference>
<name>A0ABY2BHW1_9ACTN</name>
<evidence type="ECO:0000256" key="2">
    <source>
        <dbReference type="ARBA" id="ARBA00005336"/>
    </source>
</evidence>
<dbReference type="Pfam" id="PF00933">
    <property type="entry name" value="Glyco_hydro_3"/>
    <property type="match status" value="1"/>
</dbReference>
<dbReference type="Gene3D" id="3.40.50.1700">
    <property type="entry name" value="Glycoside hydrolase family 3 C-terminal domain"/>
    <property type="match status" value="1"/>
</dbReference>
<gene>
    <name evidence="9" type="ORF">EV644_108107</name>
</gene>
<dbReference type="InterPro" id="IPR001764">
    <property type="entry name" value="Glyco_hydro_3_N"/>
</dbReference>
<evidence type="ECO:0000256" key="4">
    <source>
        <dbReference type="ARBA" id="ARBA00022801"/>
    </source>
</evidence>
<keyword evidence="6" id="KW-0732">Signal</keyword>
<protein>
    <recommendedName>
        <fullName evidence="3">beta-N-acetylhexosaminidase</fullName>
        <ecNumber evidence="3">3.2.1.52</ecNumber>
    </recommendedName>
</protein>
<feature type="signal peptide" evidence="6">
    <location>
        <begin position="1"/>
        <end position="27"/>
    </location>
</feature>
<feature type="domain" description="Glycoside hydrolase family 3 N-terminal" evidence="7">
    <location>
        <begin position="58"/>
        <end position="393"/>
    </location>
</feature>
<keyword evidence="5" id="KW-0326">Glycosidase</keyword>
<accession>A0ABY2BHW1</accession>
<evidence type="ECO:0000259" key="8">
    <source>
        <dbReference type="Pfam" id="PF01915"/>
    </source>
</evidence>
<evidence type="ECO:0000256" key="5">
    <source>
        <dbReference type="ARBA" id="ARBA00023295"/>
    </source>
</evidence>
<dbReference type="SUPFAM" id="SSF52279">
    <property type="entry name" value="Beta-D-glucan exohydrolase, C-terminal domain"/>
    <property type="match status" value="1"/>
</dbReference>
<dbReference type="InterPro" id="IPR050226">
    <property type="entry name" value="NagZ_Beta-hexosaminidase"/>
</dbReference>